<dbReference type="Gene3D" id="3.10.100.10">
    <property type="entry name" value="Mannose-Binding Protein A, subunit A"/>
    <property type="match status" value="1"/>
</dbReference>
<sequence>MRSGWTEPCITDDTSIHCYEIVDTLITWKNASDLCKYDGGNLVTIESAEEQKYITDVIKRMFLKARSLWIGSDMLHPEEERAWSNGEKLSYENWAKGEPNNVDMENCVILRTNNSMWNDVKCTEKNGYICENSCT</sequence>
<proteinExistence type="predicted"/>
<dbReference type="InterPro" id="IPR016187">
    <property type="entry name" value="CTDL_fold"/>
</dbReference>
<dbReference type="InterPro" id="IPR001304">
    <property type="entry name" value="C-type_lectin-like"/>
</dbReference>
<evidence type="ECO:0000313" key="4">
    <source>
        <dbReference type="Proteomes" id="UP001634394"/>
    </source>
</evidence>
<dbReference type="EMBL" id="JBJQND010000018">
    <property type="protein sequence ID" value="KAL3837095.1"/>
    <property type="molecule type" value="Genomic_DNA"/>
</dbReference>
<dbReference type="InterPro" id="IPR018378">
    <property type="entry name" value="C-type_lectin_CS"/>
</dbReference>
<reference evidence="3 4" key="1">
    <citation type="submission" date="2024-11" db="EMBL/GenBank/DDBJ databases">
        <title>Chromosome-level genome assembly of the freshwater bivalve Anodonta woodiana.</title>
        <authorList>
            <person name="Chen X."/>
        </authorList>
    </citation>
    <scope>NUCLEOTIDE SEQUENCE [LARGE SCALE GENOMIC DNA]</scope>
    <source>
        <strain evidence="3">MN2024</strain>
        <tissue evidence="3">Gills</tissue>
    </source>
</reference>
<dbReference type="PANTHER" id="PTHR22803">
    <property type="entry name" value="MANNOSE, PHOSPHOLIPASE, LECTIN RECEPTOR RELATED"/>
    <property type="match status" value="1"/>
</dbReference>
<accession>A0ABD3TJD1</accession>
<organism evidence="3 4">
    <name type="scientific">Sinanodonta woodiana</name>
    <name type="common">Chinese pond mussel</name>
    <name type="synonym">Anodonta woodiana</name>
    <dbReference type="NCBI Taxonomy" id="1069815"/>
    <lineage>
        <taxon>Eukaryota</taxon>
        <taxon>Metazoa</taxon>
        <taxon>Spiralia</taxon>
        <taxon>Lophotrochozoa</taxon>
        <taxon>Mollusca</taxon>
        <taxon>Bivalvia</taxon>
        <taxon>Autobranchia</taxon>
        <taxon>Heteroconchia</taxon>
        <taxon>Palaeoheterodonta</taxon>
        <taxon>Unionida</taxon>
        <taxon>Unionoidea</taxon>
        <taxon>Unionidae</taxon>
        <taxon>Unioninae</taxon>
        <taxon>Sinanodonta</taxon>
    </lineage>
</organism>
<keyword evidence="1" id="KW-1015">Disulfide bond</keyword>
<gene>
    <name evidence="3" type="ORF">ACJMK2_022476</name>
</gene>
<comment type="caution">
    <text evidence="3">The sequence shown here is derived from an EMBL/GenBank/DDBJ whole genome shotgun (WGS) entry which is preliminary data.</text>
</comment>
<dbReference type="PROSITE" id="PS00615">
    <property type="entry name" value="C_TYPE_LECTIN_1"/>
    <property type="match status" value="1"/>
</dbReference>
<dbReference type="PROSITE" id="PS50041">
    <property type="entry name" value="C_TYPE_LECTIN_2"/>
    <property type="match status" value="1"/>
</dbReference>
<feature type="domain" description="C-type lectin" evidence="2">
    <location>
        <begin position="14"/>
        <end position="131"/>
    </location>
</feature>
<evidence type="ECO:0000259" key="2">
    <source>
        <dbReference type="PROSITE" id="PS50041"/>
    </source>
</evidence>
<dbReference type="InterPro" id="IPR016186">
    <property type="entry name" value="C-type_lectin-like/link_sf"/>
</dbReference>
<dbReference type="AlphaFoldDB" id="A0ABD3TJD1"/>
<dbReference type="InterPro" id="IPR050111">
    <property type="entry name" value="C-type_lectin/snaclec_domain"/>
</dbReference>
<dbReference type="Proteomes" id="UP001634394">
    <property type="component" value="Unassembled WGS sequence"/>
</dbReference>
<evidence type="ECO:0000256" key="1">
    <source>
        <dbReference type="ARBA" id="ARBA00023157"/>
    </source>
</evidence>
<keyword evidence="4" id="KW-1185">Reference proteome</keyword>
<dbReference type="Pfam" id="PF00059">
    <property type="entry name" value="Lectin_C"/>
    <property type="match status" value="1"/>
</dbReference>
<dbReference type="SMART" id="SM00034">
    <property type="entry name" value="CLECT"/>
    <property type="match status" value="1"/>
</dbReference>
<protein>
    <recommendedName>
        <fullName evidence="2">C-type lectin domain-containing protein</fullName>
    </recommendedName>
</protein>
<name>A0ABD3TJD1_SINWO</name>
<dbReference type="CDD" id="cd00037">
    <property type="entry name" value="CLECT"/>
    <property type="match status" value="1"/>
</dbReference>
<dbReference type="SUPFAM" id="SSF56436">
    <property type="entry name" value="C-type lectin-like"/>
    <property type="match status" value="1"/>
</dbReference>
<evidence type="ECO:0000313" key="3">
    <source>
        <dbReference type="EMBL" id="KAL3837095.1"/>
    </source>
</evidence>